<protein>
    <submittedName>
        <fullName evidence="2">Uncharacterized protein</fullName>
    </submittedName>
</protein>
<accession>A0AAV1AWW0</accession>
<keyword evidence="3" id="KW-1185">Reference proteome</keyword>
<sequence>GCTVESRCWFRDWNKGPTVRSKRVFLHLAKDFQKRMGQGIRFRSKNISSPNFTSVQYIDFISNLLLLNYYIKLKERKQIKWKGDKTCAFWCVLGLTIVAIQLHVNKPSFPSLLSQLVAASSSTSPHRRSERSINHIHLHRQLQNHLLRLRQIHLQCRGFILLRSCFKTNLSVVIVITFSLLFIPPKTTP</sequence>
<keyword evidence="1" id="KW-0812">Transmembrane</keyword>
<gene>
    <name evidence="2" type="ORF">VFH_V096440</name>
</gene>
<keyword evidence="1" id="KW-1133">Transmembrane helix</keyword>
<evidence type="ECO:0000313" key="3">
    <source>
        <dbReference type="Proteomes" id="UP001157006"/>
    </source>
</evidence>
<feature type="transmembrane region" description="Helical" evidence="1">
    <location>
        <begin position="160"/>
        <end position="183"/>
    </location>
</feature>
<organism evidence="2 3">
    <name type="scientific">Vicia faba</name>
    <name type="common">Broad bean</name>
    <name type="synonym">Faba vulgaris</name>
    <dbReference type="NCBI Taxonomy" id="3906"/>
    <lineage>
        <taxon>Eukaryota</taxon>
        <taxon>Viridiplantae</taxon>
        <taxon>Streptophyta</taxon>
        <taxon>Embryophyta</taxon>
        <taxon>Tracheophyta</taxon>
        <taxon>Spermatophyta</taxon>
        <taxon>Magnoliopsida</taxon>
        <taxon>eudicotyledons</taxon>
        <taxon>Gunneridae</taxon>
        <taxon>Pentapetalae</taxon>
        <taxon>rosids</taxon>
        <taxon>fabids</taxon>
        <taxon>Fabales</taxon>
        <taxon>Fabaceae</taxon>
        <taxon>Papilionoideae</taxon>
        <taxon>50 kb inversion clade</taxon>
        <taxon>NPAAA clade</taxon>
        <taxon>Hologalegina</taxon>
        <taxon>IRL clade</taxon>
        <taxon>Fabeae</taxon>
        <taxon>Vicia</taxon>
    </lineage>
</organism>
<keyword evidence="1" id="KW-0472">Membrane</keyword>
<name>A0AAV1AWW0_VICFA</name>
<feature type="transmembrane region" description="Helical" evidence="1">
    <location>
        <begin position="87"/>
        <end position="104"/>
    </location>
</feature>
<dbReference type="AlphaFoldDB" id="A0AAV1AWW0"/>
<evidence type="ECO:0000256" key="1">
    <source>
        <dbReference type="SAM" id="Phobius"/>
    </source>
</evidence>
<reference evidence="2 3" key="1">
    <citation type="submission" date="2023-01" db="EMBL/GenBank/DDBJ databases">
        <authorList>
            <person name="Kreplak J."/>
        </authorList>
    </citation>
    <scope>NUCLEOTIDE SEQUENCE [LARGE SCALE GENOMIC DNA]</scope>
</reference>
<proteinExistence type="predicted"/>
<evidence type="ECO:0000313" key="2">
    <source>
        <dbReference type="EMBL" id="CAI8613768.1"/>
    </source>
</evidence>
<feature type="non-terminal residue" evidence="2">
    <location>
        <position position="1"/>
    </location>
</feature>
<dbReference type="EMBL" id="OX451740">
    <property type="protein sequence ID" value="CAI8613768.1"/>
    <property type="molecule type" value="Genomic_DNA"/>
</dbReference>
<dbReference type="Proteomes" id="UP001157006">
    <property type="component" value="Chromosome 5"/>
</dbReference>